<gene>
    <name evidence="1" type="ORF">NPIL_622761</name>
</gene>
<protein>
    <submittedName>
        <fullName evidence="1">Uncharacterized protein</fullName>
    </submittedName>
</protein>
<sequence length="80" mass="9256">MMEAEYFLLKQEQPRSFHSEMTAIQNGDDICHKRYWFSGAMPDKCYTDVFSTACFILANNGTARKILRCIPIDSELTLKN</sequence>
<comment type="caution">
    <text evidence="1">The sequence shown here is derived from an EMBL/GenBank/DDBJ whole genome shotgun (WGS) entry which is preliminary data.</text>
</comment>
<evidence type="ECO:0000313" key="2">
    <source>
        <dbReference type="Proteomes" id="UP000887013"/>
    </source>
</evidence>
<organism evidence="1 2">
    <name type="scientific">Nephila pilipes</name>
    <name type="common">Giant wood spider</name>
    <name type="synonym">Nephila maculata</name>
    <dbReference type="NCBI Taxonomy" id="299642"/>
    <lineage>
        <taxon>Eukaryota</taxon>
        <taxon>Metazoa</taxon>
        <taxon>Ecdysozoa</taxon>
        <taxon>Arthropoda</taxon>
        <taxon>Chelicerata</taxon>
        <taxon>Arachnida</taxon>
        <taxon>Araneae</taxon>
        <taxon>Araneomorphae</taxon>
        <taxon>Entelegynae</taxon>
        <taxon>Araneoidea</taxon>
        <taxon>Nephilidae</taxon>
        <taxon>Nephila</taxon>
    </lineage>
</organism>
<dbReference type="AlphaFoldDB" id="A0A8X6PDD2"/>
<dbReference type="OrthoDB" id="8061911at2759"/>
<keyword evidence="2" id="KW-1185">Reference proteome</keyword>
<evidence type="ECO:0000313" key="1">
    <source>
        <dbReference type="EMBL" id="GFT64652.1"/>
    </source>
</evidence>
<dbReference type="Proteomes" id="UP000887013">
    <property type="component" value="Unassembled WGS sequence"/>
</dbReference>
<reference evidence="1" key="1">
    <citation type="submission" date="2020-08" db="EMBL/GenBank/DDBJ databases">
        <title>Multicomponent nature underlies the extraordinary mechanical properties of spider dragline silk.</title>
        <authorList>
            <person name="Kono N."/>
            <person name="Nakamura H."/>
            <person name="Mori M."/>
            <person name="Yoshida Y."/>
            <person name="Ohtoshi R."/>
            <person name="Malay A.D."/>
            <person name="Moran D.A.P."/>
            <person name="Tomita M."/>
            <person name="Numata K."/>
            <person name="Arakawa K."/>
        </authorList>
    </citation>
    <scope>NUCLEOTIDE SEQUENCE</scope>
</reference>
<name>A0A8X6PDD2_NEPPI</name>
<proteinExistence type="predicted"/>
<dbReference type="EMBL" id="BMAW01019660">
    <property type="protein sequence ID" value="GFT64652.1"/>
    <property type="molecule type" value="Genomic_DNA"/>
</dbReference>
<accession>A0A8X6PDD2</accession>